<proteinExistence type="predicted"/>
<protein>
    <submittedName>
        <fullName evidence="1">Nucleoside 2-deoxyribosyltransferase</fullName>
    </submittedName>
</protein>
<gene>
    <name evidence="1" type="ORF">AB3N04_16135</name>
</gene>
<dbReference type="RefSeq" id="WP_368503687.1">
    <property type="nucleotide sequence ID" value="NZ_CP162551.1"/>
</dbReference>
<name>A0AB39BQR8_9BACI</name>
<accession>A0AB39BQR8</accession>
<sequence>MKFYIASSFSNSKTVQKVSEQLVRAGFIHTYDWTTNGRAKSMEDLKAIGMKERDGVGEADFVVILLPGGKGTHVELGMAISLKKNIYLYSSNEKVNEIETTSTFYHLPEVTQCIGTIDKLIQQICRDYPEITKKHTVY</sequence>
<dbReference type="AlphaFoldDB" id="A0AB39BQR8"/>
<organism evidence="1">
    <name type="scientific">Alkalihalophilus sp. As8PL</name>
    <dbReference type="NCBI Taxonomy" id="3237103"/>
    <lineage>
        <taxon>Bacteria</taxon>
        <taxon>Bacillati</taxon>
        <taxon>Bacillota</taxon>
        <taxon>Bacilli</taxon>
        <taxon>Bacillales</taxon>
        <taxon>Bacillaceae</taxon>
        <taxon>Alkalihalophilus</taxon>
    </lineage>
</organism>
<dbReference type="InterPro" id="IPR007710">
    <property type="entry name" value="Nucleoside_deoxyribTrfase"/>
</dbReference>
<dbReference type="SUPFAM" id="SSF52309">
    <property type="entry name" value="N-(deoxy)ribosyltransferase-like"/>
    <property type="match status" value="1"/>
</dbReference>
<reference evidence="1" key="1">
    <citation type="submission" date="2024-07" db="EMBL/GenBank/DDBJ databases">
        <title>Identification and characteristics of an arsenic-resistant bacterial isolate, which belongs to a novel species.</title>
        <authorList>
            <person name="Juszczyk A."/>
            <person name="Kowalczyk A."/>
            <person name="Was K."/>
            <person name="Kosowicz W."/>
            <person name="Budzyn A."/>
            <person name="Latowski D."/>
        </authorList>
    </citation>
    <scope>NUCLEOTIDE SEQUENCE</scope>
    <source>
        <strain evidence="1">As8PL</strain>
    </source>
</reference>
<dbReference type="Gene3D" id="3.40.50.450">
    <property type="match status" value="1"/>
</dbReference>
<evidence type="ECO:0000313" key="1">
    <source>
        <dbReference type="EMBL" id="XDI36217.1"/>
    </source>
</evidence>
<dbReference type="EMBL" id="CP162551">
    <property type="protein sequence ID" value="XDI36217.1"/>
    <property type="molecule type" value="Genomic_DNA"/>
</dbReference>
<dbReference type="Pfam" id="PF05014">
    <property type="entry name" value="Nuc_deoxyrib_tr"/>
    <property type="match status" value="1"/>
</dbReference>